<proteinExistence type="evidence at transcript level"/>
<feature type="compositionally biased region" description="Basic and acidic residues" evidence="1">
    <location>
        <begin position="175"/>
        <end position="189"/>
    </location>
</feature>
<feature type="compositionally biased region" description="Basic residues" evidence="1">
    <location>
        <begin position="27"/>
        <end position="36"/>
    </location>
</feature>
<dbReference type="EMBL" id="BT068196">
    <property type="protein sequence ID" value="ACN35093.1"/>
    <property type="molecule type" value="mRNA"/>
</dbReference>
<accession>C0PIS7</accession>
<evidence type="ECO:0000313" key="2">
    <source>
        <dbReference type="EMBL" id="ACN35093.1"/>
    </source>
</evidence>
<keyword evidence="4" id="KW-1185">Reference proteome</keyword>
<sequence length="444" mass="48580">MFARHVCDARTSAPQVNKSASQIWAPRRTRRPRPRGSHLPLAVRSPLHGGDGSLRALLQGAHHVGHGRPEAGVVADTGRGQRRHRGGLGGVVGGAEPLVDQPARVAGRVACPEPRRDDGSEEPAFLRAEGLHPREQLQEQDAEAVHVALLGDHAGADVVRVDVAWRAQHGARGRARADGGREPHPRRPEVAQLGGHGRVQEHVGRLHVAVHHLRLAAVVQVLERARHLQRHRHPPRPRHRPRGLAPAVEPLVQVPVRRELEHQHAFVCDSGGKKSQSLPSALSTAQGRRTRRSARKQSRGDDPPCWSQKARRRTMCGCRTRWSASSSWRNTRWRRSLLRWTLTAASAPERRARYTVLNPPSPTTAEVNPPVIASTCAHDSPRGPASTPFSALPSDTPKPPSSSRSRPSAAALAPHPQQKNLYLCTPILSKESFLNKPGRSGEGR</sequence>
<evidence type="ECO:0000256" key="1">
    <source>
        <dbReference type="SAM" id="MobiDB-lite"/>
    </source>
</evidence>
<evidence type="ECO:0000313" key="4">
    <source>
        <dbReference type="Proteomes" id="UP000007305"/>
    </source>
</evidence>
<feature type="compositionally biased region" description="Polar residues" evidence="1">
    <location>
        <begin position="12"/>
        <end position="22"/>
    </location>
</feature>
<feature type="compositionally biased region" description="Basic residues" evidence="1">
    <location>
        <begin position="227"/>
        <end position="242"/>
    </location>
</feature>
<name>C0PIS7_MAIZE</name>
<reference evidence="3" key="4">
    <citation type="submission" date="2019-07" db="EMBL/GenBank/DDBJ databases">
        <authorList>
            <person name="Seetharam A."/>
            <person name="Woodhouse M."/>
            <person name="Cannon E."/>
        </authorList>
    </citation>
    <scope>NUCLEOTIDE SEQUENCE [LARGE SCALE GENOMIC DNA]</scope>
    <source>
        <strain evidence="3">cv. B73</strain>
    </source>
</reference>
<feature type="region of interest" description="Disordered" evidence="1">
    <location>
        <begin position="170"/>
        <end position="195"/>
    </location>
</feature>
<feature type="region of interest" description="Disordered" evidence="1">
    <location>
        <begin position="226"/>
        <end position="247"/>
    </location>
</feature>
<feature type="region of interest" description="Disordered" evidence="1">
    <location>
        <begin position="1"/>
        <end position="39"/>
    </location>
</feature>
<reference evidence="2" key="2">
    <citation type="submission" date="2012-06" db="EMBL/GenBank/DDBJ databases">
        <authorList>
            <person name="Yu Y."/>
            <person name="Currie J."/>
            <person name="Lomeli R."/>
            <person name="Angelova A."/>
            <person name="Collura K."/>
            <person name="Wissotski M."/>
            <person name="Campos D."/>
            <person name="Kudrna D."/>
            <person name="Golser W."/>
            <person name="Ashely E."/>
            <person name="Descour A."/>
            <person name="Fernandes J."/>
            <person name="Soderlund C."/>
            <person name="Walbot V."/>
        </authorList>
    </citation>
    <scope>NUCLEOTIDE SEQUENCE</scope>
    <source>
        <strain evidence="2">B73</strain>
    </source>
</reference>
<dbReference type="EnsemblPlants" id="Zm00001eb043600_T001">
    <property type="protein sequence ID" value="Zm00001eb043600_P001"/>
    <property type="gene ID" value="Zm00001eb043600"/>
</dbReference>
<organism evidence="2">
    <name type="scientific">Zea mays</name>
    <name type="common">Maize</name>
    <dbReference type="NCBI Taxonomy" id="4577"/>
    <lineage>
        <taxon>Eukaryota</taxon>
        <taxon>Viridiplantae</taxon>
        <taxon>Streptophyta</taxon>
        <taxon>Embryophyta</taxon>
        <taxon>Tracheophyta</taxon>
        <taxon>Spermatophyta</taxon>
        <taxon>Magnoliopsida</taxon>
        <taxon>Liliopsida</taxon>
        <taxon>Poales</taxon>
        <taxon>Poaceae</taxon>
        <taxon>PACMAD clade</taxon>
        <taxon>Panicoideae</taxon>
        <taxon>Andropogonodae</taxon>
        <taxon>Andropogoneae</taxon>
        <taxon>Tripsacinae</taxon>
        <taxon>Zea</taxon>
    </lineage>
</organism>
<dbReference type="Proteomes" id="UP000007305">
    <property type="component" value="Chromosome 1"/>
</dbReference>
<dbReference type="Gramene" id="Zm00001eb043600_T001">
    <property type="protein sequence ID" value="Zm00001eb043600_P001"/>
    <property type="gene ID" value="Zm00001eb043600"/>
</dbReference>
<protein>
    <submittedName>
        <fullName evidence="2 3">Uncharacterized protein</fullName>
    </submittedName>
</protein>
<dbReference type="ExpressionAtlas" id="C0PIS7">
    <property type="expression patterns" value="baseline and differential"/>
</dbReference>
<feature type="region of interest" description="Disordered" evidence="1">
    <location>
        <begin position="267"/>
        <end position="310"/>
    </location>
</feature>
<evidence type="ECO:0000313" key="3">
    <source>
        <dbReference type="EnsemblPlants" id="Zm00001eb043600_P001"/>
    </source>
</evidence>
<reference evidence="3" key="5">
    <citation type="submission" date="2021-05" db="UniProtKB">
        <authorList>
            <consortium name="EnsemblPlants"/>
        </authorList>
    </citation>
    <scope>IDENTIFICATION</scope>
    <source>
        <strain evidence="3">cv. B73</strain>
    </source>
</reference>
<reference evidence="4" key="3">
    <citation type="submission" date="2015-12" db="EMBL/GenBank/DDBJ databases">
        <title>Update maize B73 reference genome by single molecule sequencing technologies.</title>
        <authorList>
            <consortium name="Maize Genome Sequencing Project"/>
            <person name="Ware D."/>
        </authorList>
    </citation>
    <scope>NUCLEOTIDE SEQUENCE [LARGE SCALE GENOMIC DNA]</scope>
    <source>
        <strain evidence="4">cv. B73</strain>
    </source>
</reference>
<dbReference type="AlphaFoldDB" id="C0PIS7"/>
<feature type="region of interest" description="Disordered" evidence="1">
    <location>
        <begin position="355"/>
        <end position="417"/>
    </location>
</feature>
<feature type="compositionally biased region" description="Basic residues" evidence="1">
    <location>
        <begin position="288"/>
        <end position="297"/>
    </location>
</feature>
<feature type="compositionally biased region" description="Polar residues" evidence="1">
    <location>
        <begin position="273"/>
        <end position="283"/>
    </location>
</feature>
<feature type="compositionally biased region" description="Low complexity" evidence="1">
    <location>
        <begin position="401"/>
        <end position="416"/>
    </location>
</feature>
<reference evidence="2" key="1">
    <citation type="journal article" date="2009" name="PLoS Genet.">
        <title>Sequencing, mapping, and analysis of 27,455 maize full-length cDNAs.</title>
        <authorList>
            <person name="Soderlund C."/>
            <person name="Descour A."/>
            <person name="Kudrna D."/>
            <person name="Bomhoff M."/>
            <person name="Boyd L."/>
            <person name="Currie J."/>
            <person name="Angelova A."/>
            <person name="Collura K."/>
            <person name="Wissotski M."/>
            <person name="Ashley E."/>
            <person name="Morrow D."/>
            <person name="Fernandes J."/>
            <person name="Walbot V."/>
            <person name="Yu Y."/>
        </authorList>
    </citation>
    <scope>NUCLEOTIDE SEQUENCE</scope>
    <source>
        <strain evidence="2">B73</strain>
    </source>
</reference>